<dbReference type="RefSeq" id="XP_050500959.1">
    <property type="nucleotide sequence ID" value="XM_050645002.1"/>
</dbReference>
<reference evidence="4" key="1">
    <citation type="submission" date="2025-05" db="UniProtKB">
        <authorList>
            <consortium name="EnsemblMetazoa"/>
        </authorList>
    </citation>
    <scope>IDENTIFICATION</scope>
</reference>
<organism evidence="4 5">
    <name type="scientific">Diabrotica virgifera virgifera</name>
    <name type="common">western corn rootworm</name>
    <dbReference type="NCBI Taxonomy" id="50390"/>
    <lineage>
        <taxon>Eukaryota</taxon>
        <taxon>Metazoa</taxon>
        <taxon>Ecdysozoa</taxon>
        <taxon>Arthropoda</taxon>
        <taxon>Hexapoda</taxon>
        <taxon>Insecta</taxon>
        <taxon>Pterygota</taxon>
        <taxon>Neoptera</taxon>
        <taxon>Endopterygota</taxon>
        <taxon>Coleoptera</taxon>
        <taxon>Polyphaga</taxon>
        <taxon>Cucujiformia</taxon>
        <taxon>Chrysomeloidea</taxon>
        <taxon>Chrysomelidae</taxon>
        <taxon>Galerucinae</taxon>
        <taxon>Diabroticina</taxon>
        <taxon>Diabroticites</taxon>
        <taxon>Diabrotica</taxon>
    </lineage>
</organism>
<dbReference type="GeneID" id="114333295"/>
<feature type="region of interest" description="Disordered" evidence="2">
    <location>
        <begin position="298"/>
        <end position="321"/>
    </location>
</feature>
<evidence type="ECO:0000256" key="2">
    <source>
        <dbReference type="SAM" id="MobiDB-lite"/>
    </source>
</evidence>
<comment type="subcellular location">
    <subcellularLocation>
        <location evidence="1">Nucleus</location>
    </subcellularLocation>
</comment>
<dbReference type="PROSITE" id="PS51031">
    <property type="entry name" value="BESS"/>
    <property type="match status" value="1"/>
</dbReference>
<keyword evidence="1" id="KW-0539">Nucleus</keyword>
<dbReference type="Pfam" id="PF02944">
    <property type="entry name" value="BESS"/>
    <property type="match status" value="1"/>
</dbReference>
<keyword evidence="5" id="KW-1185">Reference proteome</keyword>
<dbReference type="EnsemblMetazoa" id="XM_050645002.1">
    <property type="protein sequence ID" value="XP_050500959.1"/>
    <property type="gene ID" value="LOC114333295"/>
</dbReference>
<proteinExistence type="predicted"/>
<dbReference type="Proteomes" id="UP001652700">
    <property type="component" value="Unplaced"/>
</dbReference>
<evidence type="ECO:0000313" key="5">
    <source>
        <dbReference type="Proteomes" id="UP001652700"/>
    </source>
</evidence>
<feature type="domain" description="BESS" evidence="3">
    <location>
        <begin position="357"/>
        <end position="396"/>
    </location>
</feature>
<dbReference type="InterPro" id="IPR004210">
    <property type="entry name" value="BESS_motif"/>
</dbReference>
<dbReference type="InterPro" id="IPR039353">
    <property type="entry name" value="TF_Adf1"/>
</dbReference>
<accession>A0ABM5JSP4</accession>
<sequence length="409" mass="47574">MDTDHLHLEVAKTKWKSLRDNFRAELKKSIKGKSENDGESPIVSNWVWFQKLLFLKDQMLSRKMSLQRSTVTPGSAYVLTMNEGLQEDDTYDDSNSVYPIKTEIDIDNSEIEDQSSYTDQETPTISSSMYGTKRKRDEDGIESELLNLERKKIQLIQTQLAHSYDNQKLKPEDDLHHFLLSLYKPLSDLPNHLEVAKTKWKNLRDNFRAELKKSIKGKSENDGETPLVSNWVWFQKLLFLKDQMLSRKMSLQRSTVTSGSAYVLTMDEGLQEDDTYDDSNSVDPIKTEIDFGNSEIEDQSSYTDHETPTISNSMYGTKRKRDEDGIESELLNLERKKIQLIQTQLAHSYDNQKLKPEDDLHHFLLSLYKPLSDLPNHRQMYLRIKIQELIYNEMIDADQSREQINATTS</sequence>
<evidence type="ECO:0000313" key="4">
    <source>
        <dbReference type="EnsemblMetazoa" id="XP_050500959.1"/>
    </source>
</evidence>
<dbReference type="PANTHER" id="PTHR12243">
    <property type="entry name" value="MADF DOMAIN TRANSCRIPTION FACTOR"/>
    <property type="match status" value="1"/>
</dbReference>
<feature type="region of interest" description="Disordered" evidence="2">
    <location>
        <begin position="113"/>
        <end position="133"/>
    </location>
</feature>
<feature type="compositionally biased region" description="Polar residues" evidence="2">
    <location>
        <begin position="114"/>
        <end position="130"/>
    </location>
</feature>
<dbReference type="Pfam" id="PF10545">
    <property type="entry name" value="MADF_DNA_bdg"/>
    <property type="match status" value="2"/>
</dbReference>
<protein>
    <recommendedName>
        <fullName evidence="3">BESS domain-containing protein</fullName>
    </recommendedName>
</protein>
<dbReference type="PANTHER" id="PTHR12243:SF69">
    <property type="entry name" value="SI:CH73-59F11.3"/>
    <property type="match status" value="1"/>
</dbReference>
<evidence type="ECO:0000256" key="1">
    <source>
        <dbReference type="PROSITE-ProRule" id="PRU00371"/>
    </source>
</evidence>
<dbReference type="InterPro" id="IPR006578">
    <property type="entry name" value="MADF-dom"/>
</dbReference>
<name>A0ABM5JSP4_DIAVI</name>
<evidence type="ECO:0000259" key="3">
    <source>
        <dbReference type="PROSITE" id="PS51031"/>
    </source>
</evidence>